<protein>
    <submittedName>
        <fullName evidence="2">Uncharacterized protein</fullName>
    </submittedName>
</protein>
<evidence type="ECO:0000313" key="2">
    <source>
        <dbReference type="EMBL" id="UZP73987.1"/>
    </source>
</evidence>
<evidence type="ECO:0000256" key="1">
    <source>
        <dbReference type="SAM" id="Phobius"/>
    </source>
</evidence>
<organism evidence="2 3">
    <name type="scientific">Candidatus Paraluminiphilus aquimaris</name>
    <dbReference type="NCBI Taxonomy" id="2518994"/>
    <lineage>
        <taxon>Bacteria</taxon>
        <taxon>Pseudomonadati</taxon>
        <taxon>Pseudomonadota</taxon>
        <taxon>Gammaproteobacteria</taxon>
        <taxon>Cellvibrionales</taxon>
        <taxon>Halieaceae</taxon>
        <taxon>Candidatus Paraluminiphilus</taxon>
    </lineage>
</organism>
<keyword evidence="1" id="KW-0812">Transmembrane</keyword>
<dbReference type="RefSeq" id="WP_279242789.1">
    <property type="nucleotide sequence ID" value="NZ_CP036501.1"/>
</dbReference>
<keyword evidence="3" id="KW-1185">Reference proteome</keyword>
<dbReference type="EMBL" id="CP036501">
    <property type="protein sequence ID" value="UZP73987.1"/>
    <property type="molecule type" value="Genomic_DNA"/>
</dbReference>
<keyword evidence="1" id="KW-1133">Transmembrane helix</keyword>
<gene>
    <name evidence="2" type="ORF">E0F26_04160</name>
</gene>
<reference evidence="2 3" key="1">
    <citation type="submission" date="2019-02" db="EMBL/GenBank/DDBJ databases">
        <title>Halieaceae_genomes.</title>
        <authorList>
            <person name="Li S.-H."/>
        </authorList>
    </citation>
    <scope>NUCLEOTIDE SEQUENCE [LARGE SCALE GENOMIC DNA]</scope>
    <source>
        <strain evidence="2 3">JH123</strain>
    </source>
</reference>
<accession>A0ABY6Q5P4</accession>
<name>A0ABY6Q5P4_9GAMM</name>
<keyword evidence="1" id="KW-0472">Membrane</keyword>
<evidence type="ECO:0000313" key="3">
    <source>
        <dbReference type="Proteomes" id="UP001317963"/>
    </source>
</evidence>
<proteinExistence type="predicted"/>
<dbReference type="InterPro" id="IPR046703">
    <property type="entry name" value="DUF6776"/>
</dbReference>
<dbReference type="Pfam" id="PF20567">
    <property type="entry name" value="DUF6776"/>
    <property type="match status" value="1"/>
</dbReference>
<feature type="transmembrane region" description="Helical" evidence="1">
    <location>
        <begin position="21"/>
        <end position="40"/>
    </location>
</feature>
<sequence length="236" mass="26746">MSQAEIKTVVTRVNVVRQRRIRVAMLIAALLVMGVTYYGGYQSGFDDRVPLVLDEAGLKARISKLETRLSVDAETVTRLRTELASKESKVGELERELVFYRDIMSSSEDVSSVKVRQPDMSWKFDSRELEYRAVVQRLAPGTQSYKGELRVELIDAQGRVLDASYSTTPTYTIGFKYFQRISGIITVPESFIPAELRFAITLTKPRKRTHEQVFAWQEPRAERSAENALSGSVGNR</sequence>
<dbReference type="Proteomes" id="UP001317963">
    <property type="component" value="Chromosome"/>
</dbReference>